<dbReference type="Proteomes" id="UP000299102">
    <property type="component" value="Unassembled WGS sequence"/>
</dbReference>
<proteinExistence type="predicted"/>
<sequence length="140" mass="15438">MAISESRSICEVLLHRTANLKRNQFEILVDVQKMCLVKKSLCLHILMVVIGVAARARSRRVDLDFTVPFISIPIRKSFNAMIGGEGFVFPTANINMAGLALGGAMVFGSVVILPILVKAYAAHHPDQPYAKKMFFPETHA</sequence>
<dbReference type="AlphaFoldDB" id="A0A4C1TV86"/>
<name>A0A4C1TV86_EUMVA</name>
<organism evidence="2 3">
    <name type="scientific">Eumeta variegata</name>
    <name type="common">Bagworm moth</name>
    <name type="synonym">Eumeta japonica</name>
    <dbReference type="NCBI Taxonomy" id="151549"/>
    <lineage>
        <taxon>Eukaryota</taxon>
        <taxon>Metazoa</taxon>
        <taxon>Ecdysozoa</taxon>
        <taxon>Arthropoda</taxon>
        <taxon>Hexapoda</taxon>
        <taxon>Insecta</taxon>
        <taxon>Pterygota</taxon>
        <taxon>Neoptera</taxon>
        <taxon>Endopterygota</taxon>
        <taxon>Lepidoptera</taxon>
        <taxon>Glossata</taxon>
        <taxon>Ditrysia</taxon>
        <taxon>Tineoidea</taxon>
        <taxon>Psychidae</taxon>
        <taxon>Oiketicinae</taxon>
        <taxon>Eumeta</taxon>
    </lineage>
</organism>
<reference evidence="2 3" key="1">
    <citation type="journal article" date="2019" name="Commun. Biol.">
        <title>The bagworm genome reveals a unique fibroin gene that provides high tensile strength.</title>
        <authorList>
            <person name="Kono N."/>
            <person name="Nakamura H."/>
            <person name="Ohtoshi R."/>
            <person name="Tomita M."/>
            <person name="Numata K."/>
            <person name="Arakawa K."/>
        </authorList>
    </citation>
    <scope>NUCLEOTIDE SEQUENCE [LARGE SCALE GENOMIC DNA]</scope>
</reference>
<dbReference type="EMBL" id="BGZK01000091">
    <property type="protein sequence ID" value="GBP17929.1"/>
    <property type="molecule type" value="Genomic_DNA"/>
</dbReference>
<comment type="caution">
    <text evidence="2">The sequence shown here is derived from an EMBL/GenBank/DDBJ whole genome shotgun (WGS) entry which is preliminary data.</text>
</comment>
<keyword evidence="1" id="KW-0472">Membrane</keyword>
<evidence type="ECO:0000256" key="1">
    <source>
        <dbReference type="SAM" id="Phobius"/>
    </source>
</evidence>
<evidence type="ECO:0000313" key="2">
    <source>
        <dbReference type="EMBL" id="GBP17929.1"/>
    </source>
</evidence>
<dbReference type="OrthoDB" id="6436512at2759"/>
<evidence type="ECO:0000313" key="3">
    <source>
        <dbReference type="Proteomes" id="UP000299102"/>
    </source>
</evidence>
<gene>
    <name evidence="2" type="ORF">EVAR_7922_1</name>
</gene>
<keyword evidence="3" id="KW-1185">Reference proteome</keyword>
<protein>
    <submittedName>
        <fullName evidence="2">Uncharacterized protein</fullName>
    </submittedName>
</protein>
<accession>A0A4C1TV86</accession>
<keyword evidence="1" id="KW-1133">Transmembrane helix</keyword>
<keyword evidence="1" id="KW-0812">Transmembrane</keyword>
<feature type="transmembrane region" description="Helical" evidence="1">
    <location>
        <begin position="96"/>
        <end position="117"/>
    </location>
</feature>